<dbReference type="KEGG" id="fsa:C5Q98_06295"/>
<dbReference type="InterPro" id="IPR002694">
    <property type="entry name" value="Znf_CHC2"/>
</dbReference>
<dbReference type="PANTHER" id="PTHR30313">
    <property type="entry name" value="DNA PRIMASE"/>
    <property type="match status" value="1"/>
</dbReference>
<dbReference type="RefSeq" id="WP_106012792.1">
    <property type="nucleotide sequence ID" value="NZ_CP027226.1"/>
</dbReference>
<dbReference type="EMBL" id="CP027226">
    <property type="protein sequence ID" value="AVM42843.1"/>
    <property type="molecule type" value="Genomic_DNA"/>
</dbReference>
<dbReference type="SUPFAM" id="SSF57783">
    <property type="entry name" value="Zinc beta-ribbon"/>
    <property type="match status" value="1"/>
</dbReference>
<evidence type="ECO:0000313" key="6">
    <source>
        <dbReference type="Proteomes" id="UP000237947"/>
    </source>
</evidence>
<evidence type="ECO:0000256" key="3">
    <source>
        <dbReference type="ARBA" id="ARBA00022833"/>
    </source>
</evidence>
<dbReference type="InterPro" id="IPR050219">
    <property type="entry name" value="DnaG_primase"/>
</dbReference>
<dbReference type="OrthoDB" id="9773296at2"/>
<dbReference type="GO" id="GO:0006269">
    <property type="term" value="P:DNA replication, synthesis of primer"/>
    <property type="evidence" value="ECO:0007669"/>
    <property type="project" value="TreeGrafter"/>
</dbReference>
<dbReference type="PANTHER" id="PTHR30313:SF2">
    <property type="entry name" value="DNA PRIMASE"/>
    <property type="match status" value="1"/>
</dbReference>
<keyword evidence="1" id="KW-0479">Metal-binding</keyword>
<keyword evidence="2" id="KW-0863">Zinc-finger</keyword>
<dbReference type="GO" id="GO:0003899">
    <property type="term" value="F:DNA-directed RNA polymerase activity"/>
    <property type="evidence" value="ECO:0007669"/>
    <property type="project" value="InterPro"/>
</dbReference>
<evidence type="ECO:0000313" key="5">
    <source>
        <dbReference type="EMBL" id="AVM42843.1"/>
    </source>
</evidence>
<dbReference type="GO" id="GO:0005737">
    <property type="term" value="C:cytoplasm"/>
    <property type="evidence" value="ECO:0007669"/>
    <property type="project" value="TreeGrafter"/>
</dbReference>
<proteinExistence type="predicted"/>
<accession>A0A2S0KP92</accession>
<dbReference type="GO" id="GO:0003677">
    <property type="term" value="F:DNA binding"/>
    <property type="evidence" value="ECO:0007669"/>
    <property type="project" value="InterPro"/>
</dbReference>
<dbReference type="AlphaFoldDB" id="A0A2S0KP92"/>
<dbReference type="Gene3D" id="3.90.580.10">
    <property type="entry name" value="Zinc finger, CHC2-type domain"/>
    <property type="match status" value="1"/>
</dbReference>
<dbReference type="Pfam" id="PF01807">
    <property type="entry name" value="Zn_ribbon_DnaG"/>
    <property type="match status" value="1"/>
</dbReference>
<evidence type="ECO:0000256" key="1">
    <source>
        <dbReference type="ARBA" id="ARBA00022723"/>
    </source>
</evidence>
<evidence type="ECO:0000256" key="2">
    <source>
        <dbReference type="ARBA" id="ARBA00022771"/>
    </source>
</evidence>
<sequence>MIRAERLKDEVSIISLVKRLGFNTNRAGFISCPDHKDDTPSLYIYDDTNSWYCFACNRGGSIIDFYMFVYKVNFTEAVKGIAGLYGLVDRELTHEEKARKVRLKTEVSNNLIESEAARFYYNRYLEQKLIIEKFLETNPTNIEDFTEEVINAYQNLERYWFDYTERW</sequence>
<organism evidence="5 6">
    <name type="scientific">Fastidiosipila sanguinis</name>
    <dbReference type="NCBI Taxonomy" id="236753"/>
    <lineage>
        <taxon>Bacteria</taxon>
        <taxon>Bacillati</taxon>
        <taxon>Bacillota</taxon>
        <taxon>Clostridia</taxon>
        <taxon>Eubacteriales</taxon>
        <taxon>Oscillospiraceae</taxon>
        <taxon>Fastidiosipila</taxon>
    </lineage>
</organism>
<name>A0A2S0KP92_9FIRM</name>
<keyword evidence="6" id="KW-1185">Reference proteome</keyword>
<dbReference type="Proteomes" id="UP000237947">
    <property type="component" value="Chromosome"/>
</dbReference>
<evidence type="ECO:0000259" key="4">
    <source>
        <dbReference type="SMART" id="SM00400"/>
    </source>
</evidence>
<dbReference type="SMART" id="SM00400">
    <property type="entry name" value="ZnF_CHCC"/>
    <property type="match status" value="1"/>
</dbReference>
<keyword evidence="3" id="KW-0862">Zinc</keyword>
<protein>
    <recommendedName>
        <fullName evidence="4">Zinc finger CHC2-type domain-containing protein</fullName>
    </recommendedName>
</protein>
<reference evidence="6" key="1">
    <citation type="submission" date="2018-02" db="EMBL/GenBank/DDBJ databases">
        <authorList>
            <person name="Holder M.E."/>
            <person name="Ajami N.J."/>
            <person name="Petrosino J.F."/>
        </authorList>
    </citation>
    <scope>NUCLEOTIDE SEQUENCE [LARGE SCALE GENOMIC DNA]</scope>
    <source>
        <strain evidence="6">CCUG 47711</strain>
    </source>
</reference>
<gene>
    <name evidence="5" type="ORF">C5Q98_06295</name>
</gene>
<dbReference type="InterPro" id="IPR036977">
    <property type="entry name" value="DNA_primase_Znf_CHC2"/>
</dbReference>
<dbReference type="GO" id="GO:0008270">
    <property type="term" value="F:zinc ion binding"/>
    <property type="evidence" value="ECO:0007669"/>
    <property type="project" value="UniProtKB-KW"/>
</dbReference>
<feature type="domain" description="Zinc finger CHC2-type" evidence="4">
    <location>
        <begin position="32"/>
        <end position="82"/>
    </location>
</feature>